<comment type="caution">
    <text evidence="1">The sequence shown here is derived from an EMBL/GenBank/DDBJ whole genome shotgun (WGS) entry which is preliminary data.</text>
</comment>
<evidence type="ECO:0000313" key="2">
    <source>
        <dbReference type="Proteomes" id="UP001498771"/>
    </source>
</evidence>
<gene>
    <name evidence="1" type="ORF">BZA70DRAFT_287468</name>
</gene>
<proteinExistence type="predicted"/>
<evidence type="ECO:0000313" key="1">
    <source>
        <dbReference type="EMBL" id="KAK7208145.1"/>
    </source>
</evidence>
<dbReference type="Proteomes" id="UP001498771">
    <property type="component" value="Unassembled WGS sequence"/>
</dbReference>
<organism evidence="1 2">
    <name type="scientific">Myxozyma melibiosi</name>
    <dbReference type="NCBI Taxonomy" id="54550"/>
    <lineage>
        <taxon>Eukaryota</taxon>
        <taxon>Fungi</taxon>
        <taxon>Dikarya</taxon>
        <taxon>Ascomycota</taxon>
        <taxon>Saccharomycotina</taxon>
        <taxon>Lipomycetes</taxon>
        <taxon>Lipomycetales</taxon>
        <taxon>Lipomycetaceae</taxon>
        <taxon>Myxozyma</taxon>
    </lineage>
</organism>
<keyword evidence="2" id="KW-1185">Reference proteome</keyword>
<accession>A0ABR1FE67</accession>
<sequence>MASTACSKARLQQLHLLFVPSSPLTSSYRGRPSSSSSGLSLAVTTTTMWWSQSTHFASVSLLRGFLTDWVSLFWHCGAAAAASIFAGHAARTALRRAAEGHEPDRAVGSLSRPRSLARFTCRSRLCSILKGLFPPAPSRIADATGASLG</sequence>
<protein>
    <submittedName>
        <fullName evidence="1">Uncharacterized protein</fullName>
    </submittedName>
</protein>
<dbReference type="GeneID" id="90039468"/>
<dbReference type="RefSeq" id="XP_064771178.1">
    <property type="nucleotide sequence ID" value="XM_064913956.1"/>
</dbReference>
<dbReference type="EMBL" id="JBBJBU010000001">
    <property type="protein sequence ID" value="KAK7208145.1"/>
    <property type="molecule type" value="Genomic_DNA"/>
</dbReference>
<reference evidence="1 2" key="1">
    <citation type="submission" date="2024-03" db="EMBL/GenBank/DDBJ databases">
        <title>Genome-scale model development and genomic sequencing of the oleaginous clade Lipomyces.</title>
        <authorList>
            <consortium name="Lawrence Berkeley National Laboratory"/>
            <person name="Czajka J.J."/>
            <person name="Han Y."/>
            <person name="Kim J."/>
            <person name="Mondo S.J."/>
            <person name="Hofstad B.A."/>
            <person name="Robles A."/>
            <person name="Haridas S."/>
            <person name="Riley R."/>
            <person name="LaButti K."/>
            <person name="Pangilinan J."/>
            <person name="Andreopoulos W."/>
            <person name="Lipzen A."/>
            <person name="Yan J."/>
            <person name="Wang M."/>
            <person name="Ng V."/>
            <person name="Grigoriev I.V."/>
            <person name="Spatafora J.W."/>
            <person name="Magnuson J.K."/>
            <person name="Baker S.E."/>
            <person name="Pomraning K.R."/>
        </authorList>
    </citation>
    <scope>NUCLEOTIDE SEQUENCE [LARGE SCALE GENOMIC DNA]</scope>
    <source>
        <strain evidence="1 2">Phaff 52-87</strain>
    </source>
</reference>
<name>A0ABR1FE67_9ASCO</name>